<dbReference type="Pfam" id="PF00496">
    <property type="entry name" value="SBP_bac_5"/>
    <property type="match status" value="1"/>
</dbReference>
<proteinExistence type="inferred from homology"/>
<dbReference type="PANTHER" id="PTHR30290:SF10">
    <property type="entry name" value="PERIPLASMIC OLIGOPEPTIDE-BINDING PROTEIN-RELATED"/>
    <property type="match status" value="1"/>
</dbReference>
<evidence type="ECO:0000259" key="5">
    <source>
        <dbReference type="Pfam" id="PF00496"/>
    </source>
</evidence>
<keyword evidence="4" id="KW-0732">Signal</keyword>
<dbReference type="PANTHER" id="PTHR30290">
    <property type="entry name" value="PERIPLASMIC BINDING COMPONENT OF ABC TRANSPORTER"/>
    <property type="match status" value="1"/>
</dbReference>
<gene>
    <name evidence="6" type="ORF">DFR49_1670</name>
</gene>
<name>A0A397PDJ1_9SPHN</name>
<dbReference type="SUPFAM" id="SSF53850">
    <property type="entry name" value="Periplasmic binding protein-like II"/>
    <property type="match status" value="1"/>
</dbReference>
<comment type="caution">
    <text evidence="6">The sequence shown here is derived from an EMBL/GenBank/DDBJ whole genome shotgun (WGS) entry which is preliminary data.</text>
</comment>
<accession>A0A397PDJ1</accession>
<dbReference type="Proteomes" id="UP000266568">
    <property type="component" value="Unassembled WGS sequence"/>
</dbReference>
<comment type="similarity">
    <text evidence="2">Belongs to the bacterial solute-binding protein 5 family.</text>
</comment>
<comment type="subcellular location">
    <subcellularLocation>
        <location evidence="1">Periplasm</location>
    </subcellularLocation>
</comment>
<evidence type="ECO:0000256" key="4">
    <source>
        <dbReference type="ARBA" id="ARBA00022729"/>
    </source>
</evidence>
<dbReference type="InterPro" id="IPR039424">
    <property type="entry name" value="SBP_5"/>
</dbReference>
<dbReference type="GO" id="GO:0015833">
    <property type="term" value="P:peptide transport"/>
    <property type="evidence" value="ECO:0007669"/>
    <property type="project" value="TreeGrafter"/>
</dbReference>
<feature type="domain" description="Solute-binding protein family 5" evidence="5">
    <location>
        <begin position="91"/>
        <end position="327"/>
    </location>
</feature>
<evidence type="ECO:0000313" key="7">
    <source>
        <dbReference type="Proteomes" id="UP000266568"/>
    </source>
</evidence>
<dbReference type="EMBL" id="QXDC01000002">
    <property type="protein sequence ID" value="RIA47102.1"/>
    <property type="molecule type" value="Genomic_DNA"/>
</dbReference>
<keyword evidence="3" id="KW-0813">Transport</keyword>
<evidence type="ECO:0000256" key="2">
    <source>
        <dbReference type="ARBA" id="ARBA00005695"/>
    </source>
</evidence>
<dbReference type="Gene3D" id="3.10.105.10">
    <property type="entry name" value="Dipeptide-binding Protein, Domain 3"/>
    <property type="match status" value="1"/>
</dbReference>
<keyword evidence="7" id="KW-1185">Reference proteome</keyword>
<protein>
    <submittedName>
        <fullName evidence="6">Peptide/nickel transport system substrate-binding protein</fullName>
    </submittedName>
</protein>
<dbReference type="GO" id="GO:0030313">
    <property type="term" value="C:cell envelope"/>
    <property type="evidence" value="ECO:0007669"/>
    <property type="project" value="UniProtKB-SubCell"/>
</dbReference>
<sequence>MAPAAFAWHSGAARDERRRGLTRTTTVTAIMLAFGLLGSCDRRSDVGPVVASVIGDAPVLADPARRALGRPSQMLMASVAQGLVRLDATGQVEPGIAERWIVIDDGMSYIFRIGDVTWPDGSAVTARAVVQRLRRELAPGSRNPLRPYLTAIDEVVEMTPEVIEVRMKTPRPDLLRLLARPELAIFRLDPPRGTGPMRRSAQRSAPGLLLEPVPGPVIDADDPPPPPRPEQTVRLIGERAAKAILRFKALRSDMVDGGTFADWPLVGLAEIAPTAIRFDPAQGLFGLAIVERSGFLATAENRAVLAGALDREAIVALVRAGWPTTDRILPDAIDLATPPNLPGWAIGTLDERRAHARSVVAAWESAHDTPLSLRIALPDGPGATLLFGGIAASFAAIGVEATRVPMRADADLRLVDAIAPADNARWYLARACAPCGEQASTLIDAARTAADTPARGAAIARADAALTADVAFIPFAAPLRWSLVAARLDQWQPNPRAWHPLNHLRSDTK</sequence>
<dbReference type="Gene3D" id="3.90.76.10">
    <property type="entry name" value="Dipeptide-binding Protein, Domain 1"/>
    <property type="match status" value="1"/>
</dbReference>
<organism evidence="6 7">
    <name type="scientific">Hephaestia caeni</name>
    <dbReference type="NCBI Taxonomy" id="645617"/>
    <lineage>
        <taxon>Bacteria</taxon>
        <taxon>Pseudomonadati</taxon>
        <taxon>Pseudomonadota</taxon>
        <taxon>Alphaproteobacteria</taxon>
        <taxon>Sphingomonadales</taxon>
        <taxon>Sphingomonadaceae</taxon>
        <taxon>Hephaestia</taxon>
    </lineage>
</organism>
<evidence type="ECO:0000313" key="6">
    <source>
        <dbReference type="EMBL" id="RIA47102.1"/>
    </source>
</evidence>
<reference evidence="6 7" key="1">
    <citation type="submission" date="2018-08" db="EMBL/GenBank/DDBJ databases">
        <title>Genomic Encyclopedia of Type Strains, Phase IV (KMG-IV): sequencing the most valuable type-strain genomes for metagenomic binning, comparative biology and taxonomic classification.</title>
        <authorList>
            <person name="Goeker M."/>
        </authorList>
    </citation>
    <scope>NUCLEOTIDE SEQUENCE [LARGE SCALE GENOMIC DNA]</scope>
    <source>
        <strain evidence="6 7">DSM 25527</strain>
    </source>
</reference>
<dbReference type="AlphaFoldDB" id="A0A397PDJ1"/>
<dbReference type="InterPro" id="IPR000914">
    <property type="entry name" value="SBP_5_dom"/>
</dbReference>
<evidence type="ECO:0000256" key="3">
    <source>
        <dbReference type="ARBA" id="ARBA00022448"/>
    </source>
</evidence>
<evidence type="ECO:0000256" key="1">
    <source>
        <dbReference type="ARBA" id="ARBA00004418"/>
    </source>
</evidence>
<dbReference type="GO" id="GO:1904680">
    <property type="term" value="F:peptide transmembrane transporter activity"/>
    <property type="evidence" value="ECO:0007669"/>
    <property type="project" value="TreeGrafter"/>
</dbReference>